<dbReference type="EMBL" id="CP087164">
    <property type="protein sequence ID" value="UGS39014.1"/>
    <property type="molecule type" value="Genomic_DNA"/>
</dbReference>
<dbReference type="GO" id="GO:0004065">
    <property type="term" value="F:arylsulfatase activity"/>
    <property type="evidence" value="ECO:0007669"/>
    <property type="project" value="TreeGrafter"/>
</dbReference>
<gene>
    <name evidence="3" type="ORF">DSM104329_05446</name>
</gene>
<evidence type="ECO:0000313" key="3">
    <source>
        <dbReference type="EMBL" id="UGS39014.1"/>
    </source>
</evidence>
<evidence type="ECO:0000259" key="2">
    <source>
        <dbReference type="Pfam" id="PF00884"/>
    </source>
</evidence>
<dbReference type="Pfam" id="PF00884">
    <property type="entry name" value="Sulfatase"/>
    <property type="match status" value="1"/>
</dbReference>
<evidence type="ECO:0000256" key="1">
    <source>
        <dbReference type="SAM" id="MobiDB-lite"/>
    </source>
</evidence>
<dbReference type="InterPro" id="IPR017850">
    <property type="entry name" value="Alkaline_phosphatase_core_sf"/>
</dbReference>
<dbReference type="GO" id="GO:0015024">
    <property type="term" value="F:glucuronate-2-sulfatase activity"/>
    <property type="evidence" value="ECO:0007669"/>
    <property type="project" value="TreeGrafter"/>
</dbReference>
<feature type="domain" description="Sulfatase N-terminal" evidence="2">
    <location>
        <begin position="66"/>
        <end position="397"/>
    </location>
</feature>
<dbReference type="PANTHER" id="PTHR46615:SF1">
    <property type="entry name" value="ARYLSULFATASE K"/>
    <property type="match status" value="1"/>
</dbReference>
<keyword evidence="4" id="KW-1185">Reference proteome</keyword>
<dbReference type="PROSITE" id="PS51318">
    <property type="entry name" value="TAT"/>
    <property type="match status" value="1"/>
</dbReference>
<name>A0A9E7C6H9_9ACTN</name>
<dbReference type="SUPFAM" id="SSF53649">
    <property type="entry name" value="Alkaline phosphatase-like"/>
    <property type="match status" value="1"/>
</dbReference>
<dbReference type="PANTHER" id="PTHR46615">
    <property type="entry name" value="ARYLSULFATASE K"/>
    <property type="match status" value="1"/>
</dbReference>
<dbReference type="Gene3D" id="3.40.720.10">
    <property type="entry name" value="Alkaline Phosphatase, subunit A"/>
    <property type="match status" value="1"/>
</dbReference>
<dbReference type="CDD" id="cd16035">
    <property type="entry name" value="sulfatase_like"/>
    <property type="match status" value="1"/>
</dbReference>
<proteinExistence type="predicted"/>
<organism evidence="3 4">
    <name type="scientific">Capillimicrobium parvum</name>
    <dbReference type="NCBI Taxonomy" id="2884022"/>
    <lineage>
        <taxon>Bacteria</taxon>
        <taxon>Bacillati</taxon>
        <taxon>Actinomycetota</taxon>
        <taxon>Thermoleophilia</taxon>
        <taxon>Solirubrobacterales</taxon>
        <taxon>Capillimicrobiaceae</taxon>
        <taxon>Capillimicrobium</taxon>
    </lineage>
</organism>
<dbReference type="InterPro" id="IPR000917">
    <property type="entry name" value="Sulfatase_N"/>
</dbReference>
<accession>A0A9E7C6H9</accession>
<evidence type="ECO:0000313" key="4">
    <source>
        <dbReference type="Proteomes" id="UP001162834"/>
    </source>
</evidence>
<dbReference type="Proteomes" id="UP001162834">
    <property type="component" value="Chromosome"/>
</dbReference>
<dbReference type="RefSeq" id="WP_259313025.1">
    <property type="nucleotide sequence ID" value="NZ_CP087164.1"/>
</dbReference>
<sequence length="544" mass="60515">MLSRRELLQSAAVAGPAMMLGGEAATGTAAAQNGRGSSGVAGMNMIMFITDQDRAIQHFPRDWAQKNLPGLMRLKNHGLTFENAFCNACMCSPSRASLMTGYFPAQHGVKYTLEEDMPDDQYPQVEMPLDFKNIGSVAAAAGYNVVYKGKWHLNKPVNGTDFTPQDAAQYGFGRWNPPDAGANQDITEEGGGVYDADGRYMDGEGDVAAGAEGVQQFLNTAAAQLQPFLLIVSLVNPHDVLLYPKTYLDGGYDDSWLEGDIDLPLTVAEDLSTKPTVQAQFVRLFNLTGRLNTPDMKRKYINFYGNLMKASDAYLVDVLNTLTRQNLLNSTLVIRTADHGEMGMAHGGMRQKNFNFYEETLRVPLVYSNPTLWKRATTSQAMVSHVDFLPTLASLVDAPSSARDDWQGVDYSEHILRRTAPPPQDHVVFTFDDYQSGQSGGLYVRPPQHIVSIRETRWKLAEYYDADGKIPSQWEMYDLRHDPLERKNLAYDGYNRTPAQQKQYLRLRRKLAKVKAQRLQPLPNTPQPQYQGAPAKTAPIGALD</sequence>
<keyword evidence="3" id="KW-0378">Hydrolase</keyword>
<protein>
    <submittedName>
        <fullName evidence="3">Delta 4,5-hexuronate-2-O-sulfatase</fullName>
        <ecNumber evidence="3">3.1.6.-</ecNumber>
    </submittedName>
</protein>
<feature type="region of interest" description="Disordered" evidence="1">
    <location>
        <begin position="516"/>
        <end position="544"/>
    </location>
</feature>
<dbReference type="InterPro" id="IPR051849">
    <property type="entry name" value="GAG-degrading_sulfatase"/>
</dbReference>
<dbReference type="EC" id="3.1.6.-" evidence="3"/>
<reference evidence="3" key="1">
    <citation type="journal article" date="2022" name="Int. J. Syst. Evol. Microbiol.">
        <title>Pseudomonas aegrilactucae sp. nov. and Pseudomonas morbosilactucae sp. nov., pathogens causing bacterial rot of lettuce in Japan.</title>
        <authorList>
            <person name="Sawada H."/>
            <person name="Fujikawa T."/>
            <person name="Satou M."/>
        </authorList>
    </citation>
    <scope>NUCLEOTIDE SEQUENCE</scope>
    <source>
        <strain evidence="3">0166_1</strain>
    </source>
</reference>
<dbReference type="KEGG" id="sbae:DSM104329_05446"/>
<dbReference type="AlphaFoldDB" id="A0A9E7C6H9"/>
<dbReference type="InterPro" id="IPR006311">
    <property type="entry name" value="TAT_signal"/>
</dbReference>